<keyword evidence="5" id="KW-1185">Reference proteome</keyword>
<keyword evidence="4" id="KW-0378">Hydrolase</keyword>
<evidence type="ECO:0000259" key="2">
    <source>
        <dbReference type="Pfam" id="PF20736"/>
    </source>
</evidence>
<dbReference type="EMBL" id="JASTZZ010000001">
    <property type="protein sequence ID" value="MDT7509096.1"/>
    <property type="molecule type" value="Genomic_DNA"/>
</dbReference>
<feature type="domain" description="Non-reducing end beta-L-arabinofuranosidase-like GH127 catalytic" evidence="1">
    <location>
        <begin position="8"/>
        <end position="434"/>
    </location>
</feature>
<feature type="domain" description="Non-reducing end beta-L-arabinofuranosidase-like GH127 C-terminal" evidence="3">
    <location>
        <begin position="545"/>
        <end position="664"/>
    </location>
</feature>
<reference evidence="5" key="2">
    <citation type="submission" date="2023-07" db="EMBL/GenBank/DDBJ databases">
        <title>Bifidobacterium spp. in honeybee.</title>
        <authorList>
            <person name="Olofsson T."/>
        </authorList>
    </citation>
    <scope>NUCLEOTIDE SEQUENCE [LARGE SCALE GENOMIC DNA]</scope>
    <source>
        <strain evidence="5">H1HS16N</strain>
    </source>
</reference>
<protein>
    <submittedName>
        <fullName evidence="4">Glycoside hydrolase family 127 protein</fullName>
    </submittedName>
</protein>
<feature type="domain" description="Non-reducing end beta-L-arabinofuranosidase-like GH127 middle" evidence="2">
    <location>
        <begin position="449"/>
        <end position="541"/>
    </location>
</feature>
<evidence type="ECO:0000259" key="3">
    <source>
        <dbReference type="Pfam" id="PF20737"/>
    </source>
</evidence>
<sequence>MSISNNISVKITSEFWNNYRQLVAEKVLPYQWSVMADERQYSTPKDPSSGQMSEPTRGHTLRNLEIAAGLKSGHHTGYQFQDSDLYKWLEAVAYTLQYRHDNDLRTLADRLIDLIGMAQDKDGYLVTLFQIDAPKERFRRLRQSHELYTMGHYIEAATAYYRSTGNEKALLIARGMADCIDVHFGPEDGKIHGVDGHPEIEIALPRLYEVTGERRYLRLASFFIHERGQNPDFLDEQFRQGPSGIPVLDDNRFDHAYYQIDKPFTQQESANGHAVRLIYLCIGAAMTGRLTNDASLIQEAQKLWTDIVHRRMYITGQVGSTHQGEAFTYDYDLPNGTMYGESCASVAMAMFARRMLQIDQRSEYADILEKELFNGAISGMSLDGSHFFYVNPLDADPEASRYNPDYAHVLTHRAEWFGCACCPSNIARLVASIDKYIYVVDRHNGMDIIYSHQFIANQTKFDHGIVIKQQSDFPRTGAIRFEIDNPEKAQFSFAIRIPSWSQKRYIVVRDSQPITTKPYQGFVFIEIGPDDDHVSVSLTLDMEPKAMVASSTVRADSYKVAFMRGPQVFCAESVDNDQPLHRYRVTHEALSWPGNEVKTKYQKDLLGGVMTLKVPCELQENTSSNLYESYDSAQESIGSQKSTMTLIPYYAWANRAEGAMSVWLHADL</sequence>
<evidence type="ECO:0000259" key="1">
    <source>
        <dbReference type="Pfam" id="PF07944"/>
    </source>
</evidence>
<dbReference type="InterPro" id="IPR008928">
    <property type="entry name" value="6-hairpin_glycosidase_sf"/>
</dbReference>
<dbReference type="Pfam" id="PF20736">
    <property type="entry name" value="Glyco_hydro127M"/>
    <property type="match status" value="1"/>
</dbReference>
<organism evidence="4 5">
    <name type="scientific">Bifidobacterium kimbladii</name>
    <dbReference type="NCBI Taxonomy" id="1293826"/>
    <lineage>
        <taxon>Bacteria</taxon>
        <taxon>Bacillati</taxon>
        <taxon>Actinomycetota</taxon>
        <taxon>Actinomycetes</taxon>
        <taxon>Bifidobacteriales</taxon>
        <taxon>Bifidobacteriaceae</taxon>
        <taxon>Bifidobacterium</taxon>
    </lineage>
</organism>
<comment type="caution">
    <text evidence="4">The sequence shown here is derived from an EMBL/GenBank/DDBJ whole genome shotgun (WGS) entry which is preliminary data.</text>
</comment>
<dbReference type="PANTHER" id="PTHR43465:SF2">
    <property type="entry name" value="DUF1680 DOMAIN PROTEIN (AFU_ORTHOLOGUE AFUA_1G08910)"/>
    <property type="match status" value="1"/>
</dbReference>
<dbReference type="InterPro" id="IPR049046">
    <property type="entry name" value="Beta-AFase-like_GH127_middle"/>
</dbReference>
<dbReference type="RefSeq" id="WP_313838586.1">
    <property type="nucleotide sequence ID" value="NZ_JASTZZ010000001.1"/>
</dbReference>
<dbReference type="SUPFAM" id="SSF48208">
    <property type="entry name" value="Six-hairpin glycosidases"/>
    <property type="match status" value="1"/>
</dbReference>
<dbReference type="Pfam" id="PF20737">
    <property type="entry name" value="Glyco_hydro127C"/>
    <property type="match status" value="1"/>
</dbReference>
<dbReference type="InterPro" id="IPR049174">
    <property type="entry name" value="Beta-AFase-like"/>
</dbReference>
<dbReference type="GO" id="GO:0016787">
    <property type="term" value="F:hydrolase activity"/>
    <property type="evidence" value="ECO:0007669"/>
    <property type="project" value="UniProtKB-KW"/>
</dbReference>
<evidence type="ECO:0000313" key="5">
    <source>
        <dbReference type="Proteomes" id="UP001529481"/>
    </source>
</evidence>
<dbReference type="InterPro" id="IPR012878">
    <property type="entry name" value="Beta-AFase-like_GH127_cat"/>
</dbReference>
<dbReference type="InterPro" id="IPR049049">
    <property type="entry name" value="Beta-AFase-like_GH127_C"/>
</dbReference>
<name>A0ABU3KE98_9BIFI</name>
<dbReference type="Proteomes" id="UP001529481">
    <property type="component" value="Unassembled WGS sequence"/>
</dbReference>
<gene>
    <name evidence="4" type="ORF">QRX41_03010</name>
</gene>
<accession>A0ABU3KE98</accession>
<reference evidence="4 5" key="1">
    <citation type="submission" date="2023-06" db="EMBL/GenBank/DDBJ databases">
        <authorList>
            <person name="Pascarelli S."/>
        </authorList>
    </citation>
    <scope>NUCLEOTIDE SEQUENCE [LARGE SCALE GENOMIC DNA]</scope>
    <source>
        <strain evidence="4 5">H1HS16N</strain>
    </source>
</reference>
<dbReference type="PANTHER" id="PTHR43465">
    <property type="entry name" value="DUF1680 DOMAIN PROTEIN (AFU_ORTHOLOGUE AFUA_1G08910)"/>
    <property type="match status" value="1"/>
</dbReference>
<evidence type="ECO:0000313" key="4">
    <source>
        <dbReference type="EMBL" id="MDT7509096.1"/>
    </source>
</evidence>
<dbReference type="Pfam" id="PF07944">
    <property type="entry name" value="Beta-AFase-like_GH127_cat"/>
    <property type="match status" value="1"/>
</dbReference>
<proteinExistence type="predicted"/>